<feature type="transmembrane region" description="Helical" evidence="2">
    <location>
        <begin position="506"/>
        <end position="525"/>
    </location>
</feature>
<gene>
    <name evidence="5" type="ORF">EYS09_28440</name>
</gene>
<feature type="domain" description="Htaa" evidence="4">
    <location>
        <begin position="42"/>
        <end position="198"/>
    </location>
</feature>
<evidence type="ECO:0000313" key="6">
    <source>
        <dbReference type="Proteomes" id="UP000292452"/>
    </source>
</evidence>
<evidence type="ECO:0000313" key="5">
    <source>
        <dbReference type="EMBL" id="TBO56345.1"/>
    </source>
</evidence>
<dbReference type="AlphaFoldDB" id="A0A4Q9HNU7"/>
<feature type="compositionally biased region" description="Basic and acidic residues" evidence="1">
    <location>
        <begin position="260"/>
        <end position="270"/>
    </location>
</feature>
<keyword evidence="6" id="KW-1185">Reference proteome</keyword>
<keyword evidence="2" id="KW-1133">Transmembrane helix</keyword>
<dbReference type="InterPro" id="IPR007331">
    <property type="entry name" value="Htaa"/>
</dbReference>
<name>A0A4Q9HNU7_STRKA</name>
<protein>
    <recommendedName>
        <fullName evidence="4">Htaa domain-containing protein</fullName>
    </recommendedName>
</protein>
<feature type="region of interest" description="Disordered" evidence="1">
    <location>
        <begin position="460"/>
        <end position="483"/>
    </location>
</feature>
<evidence type="ECO:0000256" key="1">
    <source>
        <dbReference type="SAM" id="MobiDB-lite"/>
    </source>
</evidence>
<feature type="region of interest" description="Disordered" evidence="1">
    <location>
        <begin position="197"/>
        <end position="281"/>
    </location>
</feature>
<proteinExistence type="predicted"/>
<feature type="signal peptide" evidence="3">
    <location>
        <begin position="1"/>
        <end position="28"/>
    </location>
</feature>
<keyword evidence="2" id="KW-0472">Membrane</keyword>
<comment type="caution">
    <text evidence="5">The sequence shown here is derived from an EMBL/GenBank/DDBJ whole genome shotgun (WGS) entry which is preliminary data.</text>
</comment>
<feature type="chain" id="PRO_5020295945" description="Htaa domain-containing protein" evidence="3">
    <location>
        <begin position="29"/>
        <end position="531"/>
    </location>
</feature>
<feature type="compositionally biased region" description="Gly residues" evidence="1">
    <location>
        <begin position="460"/>
        <end position="480"/>
    </location>
</feature>
<keyword evidence="3" id="KW-0732">Signal</keyword>
<dbReference type="RefSeq" id="WP_131125374.1">
    <property type="nucleotide sequence ID" value="NZ_SIXH01000351.1"/>
</dbReference>
<evidence type="ECO:0000256" key="2">
    <source>
        <dbReference type="SAM" id="Phobius"/>
    </source>
</evidence>
<dbReference type="EMBL" id="SIXH01000351">
    <property type="protein sequence ID" value="TBO56345.1"/>
    <property type="molecule type" value="Genomic_DNA"/>
</dbReference>
<feature type="compositionally biased region" description="Basic and acidic residues" evidence="1">
    <location>
        <begin position="227"/>
        <end position="240"/>
    </location>
</feature>
<sequence length="531" mass="51718">MPVIRRSLTLAAALATTAALGLPAVAIAADGRTAAPRLDLKDGRLDWGLKESFRKYVTGMAHGTIETVGGAQQAADNGPFTFSGGTGSYDTATHSVATTFQGGVRFSSTAHGFDIKIADLKLSTKGTGGAITADVTAAGKTQDDVPLASLDLSGVRPGSGAGGSMTFAGIPAKLTAEGAKAFNGMYKEGQELDPATLSVTPATTPAPKPDPTQPPTTGPSTEPTTEPGDKSGDKSGDKTGDNSGGKAGGESAEKPGTGKPAEKPGTDKSAGRPGSDTSSAVAVGTVVDGTLDWGVKKSFREYVTGPIGGGKAELGGGAATSGAGYRFPKGHGSVDTGKSALTADFNGSVRFLAHSGALDLKFGNLKVKVNGTKGTLVADVSAKSRASGKVTTTQAMPVADLAVPAGALTPVKNVVTLDKVPAKLTAAGATAFDNMYPAGQALDPVTLAVSLDANAQLPAGAGGSGAGTSGGSGASGGSGTGAASFSSGNGAGGALAATGSAVPTEALIGTAAALVAAGGAAAYATRRRAIR</sequence>
<accession>A0A4Q9HNU7</accession>
<feature type="compositionally biased region" description="Pro residues" evidence="1">
    <location>
        <begin position="204"/>
        <end position="217"/>
    </location>
</feature>
<evidence type="ECO:0000259" key="4">
    <source>
        <dbReference type="Pfam" id="PF04213"/>
    </source>
</evidence>
<evidence type="ECO:0000256" key="3">
    <source>
        <dbReference type="SAM" id="SignalP"/>
    </source>
</evidence>
<reference evidence="5 6" key="1">
    <citation type="submission" date="2019-02" db="EMBL/GenBank/DDBJ databases">
        <title>Draft Genome Sequence of Streptomyces sp. AM-2504, identified by 16S rRNA comparative analysis as a Streptomyces Kasugaensis strain.</title>
        <authorList>
            <person name="Napolioni V."/>
            <person name="Giuliodori A.M."/>
            <person name="Spurio R."/>
            <person name="Fabbretti A."/>
        </authorList>
    </citation>
    <scope>NUCLEOTIDE SEQUENCE [LARGE SCALE GENOMIC DNA]</scope>
    <source>
        <strain evidence="5 6">AM-2504</strain>
    </source>
</reference>
<dbReference type="Proteomes" id="UP000292452">
    <property type="component" value="Unassembled WGS sequence"/>
</dbReference>
<dbReference type="Pfam" id="PF04213">
    <property type="entry name" value="HtaA"/>
    <property type="match status" value="2"/>
</dbReference>
<feature type="domain" description="Htaa" evidence="4">
    <location>
        <begin position="288"/>
        <end position="447"/>
    </location>
</feature>
<organism evidence="5 6">
    <name type="scientific">Streptomyces kasugaensis</name>
    <dbReference type="NCBI Taxonomy" id="1946"/>
    <lineage>
        <taxon>Bacteria</taxon>
        <taxon>Bacillati</taxon>
        <taxon>Actinomycetota</taxon>
        <taxon>Actinomycetes</taxon>
        <taxon>Kitasatosporales</taxon>
        <taxon>Streptomycetaceae</taxon>
        <taxon>Streptomyces</taxon>
    </lineage>
</organism>
<keyword evidence="2" id="KW-0812">Transmembrane</keyword>